<protein>
    <submittedName>
        <fullName evidence="2">Uncharacterized protein</fullName>
    </submittedName>
</protein>
<reference evidence="2" key="1">
    <citation type="submission" date="2020-02" db="EMBL/GenBank/DDBJ databases">
        <authorList>
            <person name="Meier V. D."/>
        </authorList>
    </citation>
    <scope>NUCLEOTIDE SEQUENCE</scope>
    <source>
        <strain evidence="2">AVDCRST_MAG06</strain>
    </source>
</reference>
<evidence type="ECO:0000313" key="2">
    <source>
        <dbReference type="EMBL" id="CAA9399128.1"/>
    </source>
</evidence>
<dbReference type="EMBL" id="CADCUP010000138">
    <property type="protein sequence ID" value="CAA9399128.1"/>
    <property type="molecule type" value="Genomic_DNA"/>
</dbReference>
<sequence>MKGVTSQRIVRHVPAGEGVVPHGNSSFREGPALVSRG</sequence>
<proteinExistence type="predicted"/>
<dbReference type="AlphaFoldDB" id="A0A6J4NW33"/>
<evidence type="ECO:0000256" key="1">
    <source>
        <dbReference type="SAM" id="MobiDB-lite"/>
    </source>
</evidence>
<name>A0A6J4NW33_9ACTN</name>
<gene>
    <name evidence="2" type="ORF">AVDCRST_MAG06-2080</name>
</gene>
<organism evidence="2">
    <name type="scientific">uncultured Nocardioides sp</name>
    <dbReference type="NCBI Taxonomy" id="198441"/>
    <lineage>
        <taxon>Bacteria</taxon>
        <taxon>Bacillati</taxon>
        <taxon>Actinomycetota</taxon>
        <taxon>Actinomycetes</taxon>
        <taxon>Propionibacteriales</taxon>
        <taxon>Nocardioidaceae</taxon>
        <taxon>Nocardioides</taxon>
        <taxon>environmental samples</taxon>
    </lineage>
</organism>
<accession>A0A6J4NW33</accession>
<feature type="region of interest" description="Disordered" evidence="1">
    <location>
        <begin position="16"/>
        <end position="37"/>
    </location>
</feature>